<protein>
    <recommendedName>
        <fullName evidence="4">2-amino-4-hydroxy-6-hydroxymethyldihydropteridine pyrophosphokinase</fullName>
        <ecNumber evidence="3">2.7.6.3</ecNumber>
    </recommendedName>
    <alternativeName>
        <fullName evidence="11">6-hydroxymethyl-7,8-dihydropterin pyrophosphokinase</fullName>
    </alternativeName>
    <alternativeName>
        <fullName evidence="12">7,8-dihydro-6-hydroxymethylpterin-pyrophosphokinase</fullName>
    </alternativeName>
</protein>
<evidence type="ECO:0000256" key="11">
    <source>
        <dbReference type="ARBA" id="ARBA00029766"/>
    </source>
</evidence>
<evidence type="ECO:0000256" key="7">
    <source>
        <dbReference type="ARBA" id="ARBA00022777"/>
    </source>
</evidence>
<evidence type="ECO:0000256" key="3">
    <source>
        <dbReference type="ARBA" id="ARBA00013253"/>
    </source>
</evidence>
<dbReference type="CDD" id="cd00483">
    <property type="entry name" value="HPPK"/>
    <property type="match status" value="1"/>
</dbReference>
<evidence type="ECO:0000259" key="13">
    <source>
        <dbReference type="PROSITE" id="PS00794"/>
    </source>
</evidence>
<comment type="pathway">
    <text evidence="1">Cofactor biosynthesis; tetrahydrofolate biosynthesis; 2-amino-4-hydroxy-6-hydroxymethyl-7,8-dihydropteridine diphosphate from 7,8-dihydroneopterin triphosphate: step 4/4.</text>
</comment>
<evidence type="ECO:0000256" key="8">
    <source>
        <dbReference type="ARBA" id="ARBA00022840"/>
    </source>
</evidence>
<keyword evidence="6" id="KW-0547">Nucleotide-binding</keyword>
<dbReference type="RefSeq" id="WP_310053298.1">
    <property type="nucleotide sequence ID" value="NZ_JAVDVW010000001.1"/>
</dbReference>
<evidence type="ECO:0000313" key="15">
    <source>
        <dbReference type="Proteomes" id="UP001267878"/>
    </source>
</evidence>
<dbReference type="EC" id="2.7.6.3" evidence="3"/>
<feature type="domain" description="7,8-dihydro-6-hydroxymethylpterin-pyrophosphokinase" evidence="13">
    <location>
        <begin position="93"/>
        <end position="104"/>
    </location>
</feature>
<dbReference type="EMBL" id="JAVDVW010000001">
    <property type="protein sequence ID" value="MDR7099124.1"/>
    <property type="molecule type" value="Genomic_DNA"/>
</dbReference>
<comment type="caution">
    <text evidence="14">The sequence shown here is derived from an EMBL/GenBank/DDBJ whole genome shotgun (WGS) entry which is preliminary data.</text>
</comment>
<evidence type="ECO:0000256" key="6">
    <source>
        <dbReference type="ARBA" id="ARBA00022741"/>
    </source>
</evidence>
<organism evidence="14 15">
    <name type="scientific">Agrilutibacter niabensis</name>
    <dbReference type="NCBI Taxonomy" id="380628"/>
    <lineage>
        <taxon>Bacteria</taxon>
        <taxon>Pseudomonadati</taxon>
        <taxon>Pseudomonadota</taxon>
        <taxon>Gammaproteobacteria</taxon>
        <taxon>Lysobacterales</taxon>
        <taxon>Lysobacteraceae</taxon>
        <taxon>Agrilutibacter</taxon>
    </lineage>
</organism>
<dbReference type="NCBIfam" id="TIGR01498">
    <property type="entry name" value="folK"/>
    <property type="match status" value="1"/>
</dbReference>
<evidence type="ECO:0000256" key="1">
    <source>
        <dbReference type="ARBA" id="ARBA00005051"/>
    </source>
</evidence>
<dbReference type="GO" id="GO:0003848">
    <property type="term" value="F:2-amino-4-hydroxy-6-hydroxymethyldihydropteridine diphosphokinase activity"/>
    <property type="evidence" value="ECO:0007669"/>
    <property type="project" value="UniProtKB-EC"/>
</dbReference>
<dbReference type="Gene3D" id="3.30.70.560">
    <property type="entry name" value="7,8-Dihydro-6-hydroxymethylpterin-pyrophosphokinase HPPK"/>
    <property type="match status" value="1"/>
</dbReference>
<reference evidence="14 15" key="1">
    <citation type="submission" date="2023-07" db="EMBL/GenBank/DDBJ databases">
        <title>Sorghum-associated microbial communities from plants grown in Nebraska, USA.</title>
        <authorList>
            <person name="Schachtman D."/>
        </authorList>
    </citation>
    <scope>NUCLEOTIDE SEQUENCE [LARGE SCALE GENOMIC DNA]</scope>
    <source>
        <strain evidence="14 15">BE187</strain>
    </source>
</reference>
<dbReference type="InterPro" id="IPR000550">
    <property type="entry name" value="Hppk"/>
</dbReference>
<keyword evidence="9" id="KW-0289">Folate biosynthesis</keyword>
<evidence type="ECO:0000256" key="2">
    <source>
        <dbReference type="ARBA" id="ARBA00005810"/>
    </source>
</evidence>
<keyword evidence="15" id="KW-1185">Reference proteome</keyword>
<evidence type="ECO:0000256" key="9">
    <source>
        <dbReference type="ARBA" id="ARBA00022909"/>
    </source>
</evidence>
<evidence type="ECO:0000256" key="4">
    <source>
        <dbReference type="ARBA" id="ARBA00016218"/>
    </source>
</evidence>
<dbReference type="InterPro" id="IPR035907">
    <property type="entry name" value="Hppk_sf"/>
</dbReference>
<dbReference type="PANTHER" id="PTHR43071:SF1">
    <property type="entry name" value="2-AMINO-4-HYDROXY-6-HYDROXYMETHYLDIHYDROPTERIDINE PYROPHOSPHOKINASE"/>
    <property type="match status" value="1"/>
</dbReference>
<keyword evidence="8" id="KW-0067">ATP-binding</keyword>
<name>A0ABU1VNS8_9GAMM</name>
<accession>A0ABU1VNS8</accession>
<evidence type="ECO:0000313" key="14">
    <source>
        <dbReference type="EMBL" id="MDR7099124.1"/>
    </source>
</evidence>
<evidence type="ECO:0000256" key="12">
    <source>
        <dbReference type="ARBA" id="ARBA00033413"/>
    </source>
</evidence>
<dbReference type="PANTHER" id="PTHR43071">
    <property type="entry name" value="2-AMINO-4-HYDROXY-6-HYDROXYMETHYLDIHYDROPTERIDINE PYROPHOSPHOKINASE"/>
    <property type="match status" value="1"/>
</dbReference>
<evidence type="ECO:0000256" key="10">
    <source>
        <dbReference type="ARBA" id="ARBA00029409"/>
    </source>
</evidence>
<comment type="function">
    <text evidence="10">Catalyzes the transfer of pyrophosphate from adenosine triphosphate (ATP) to 6-hydroxymethyl-7,8-dihydropterin, an enzymatic step in folate biosynthesis pathway.</text>
</comment>
<proteinExistence type="inferred from homology"/>
<evidence type="ECO:0000256" key="5">
    <source>
        <dbReference type="ARBA" id="ARBA00022679"/>
    </source>
</evidence>
<comment type="similarity">
    <text evidence="2">Belongs to the HPPK family.</text>
</comment>
<keyword evidence="5 14" id="KW-0808">Transferase</keyword>
<dbReference type="Proteomes" id="UP001267878">
    <property type="component" value="Unassembled WGS sequence"/>
</dbReference>
<dbReference type="PROSITE" id="PS00794">
    <property type="entry name" value="HPPK"/>
    <property type="match status" value="1"/>
</dbReference>
<dbReference type="Pfam" id="PF01288">
    <property type="entry name" value="HPPK"/>
    <property type="match status" value="1"/>
</dbReference>
<gene>
    <name evidence="14" type="ORF">J2X04_001471</name>
</gene>
<keyword evidence="7" id="KW-0418">Kinase</keyword>
<sequence length="164" mass="17623">MSTKTVALIGLGGNLGDAAATLRHAFKDLDGLAHTRLLRASKLYRSRAWGRIDQPDFINAVAMIETGLGARELLDAMLGIEHHAGRERHADERWGPRTLDLDLLLYGDAVIDEPGLHVPHPHLHERSFALVPLVEIAPDAMIPGIGPARAALAAMEPSGIEALG</sequence>
<dbReference type="SUPFAM" id="SSF55083">
    <property type="entry name" value="6-hydroxymethyl-7,8-dihydropterin pyrophosphokinase, HPPK"/>
    <property type="match status" value="1"/>
</dbReference>